<evidence type="ECO:0000256" key="1">
    <source>
        <dbReference type="ARBA" id="ARBA00001966"/>
    </source>
</evidence>
<reference evidence="10" key="1">
    <citation type="submission" date="2022-10" db="EMBL/GenBank/DDBJ databases">
        <title>The WGS of Solirubrobacter ginsenosidimutans DSM 21036.</title>
        <authorList>
            <person name="Jiang Z."/>
        </authorList>
    </citation>
    <scope>NUCLEOTIDE SEQUENCE</scope>
    <source>
        <strain evidence="10">DSM 21036</strain>
    </source>
</reference>
<dbReference type="InterPro" id="IPR000813">
    <property type="entry name" value="7Fe_ferredoxin"/>
</dbReference>
<dbReference type="PRINTS" id="PR00354">
    <property type="entry name" value="7FE8SFRDOXIN"/>
</dbReference>
<dbReference type="Proteomes" id="UP001149140">
    <property type="component" value="Unassembled WGS sequence"/>
</dbReference>
<protein>
    <recommendedName>
        <fullName evidence="8">Ferredoxin</fullName>
    </recommendedName>
</protein>
<evidence type="ECO:0000256" key="6">
    <source>
        <dbReference type="ARBA" id="ARBA00023004"/>
    </source>
</evidence>
<sequence>MAYVIAEPCIGTKDNSCVEVCPVDCIHPTPDEPDYDKVEMLFIDPEECIDCDACVEACPVDACFAEDQLPEEWANFAERNAAYYAGR</sequence>
<evidence type="ECO:0000256" key="3">
    <source>
        <dbReference type="ARBA" id="ARBA00022485"/>
    </source>
</evidence>
<accession>A0A9X3S753</accession>
<name>A0A9X3S753_9ACTN</name>
<dbReference type="GO" id="GO:0009055">
    <property type="term" value="F:electron transfer activity"/>
    <property type="evidence" value="ECO:0007669"/>
    <property type="project" value="UniProtKB-UniRule"/>
</dbReference>
<dbReference type="EMBL" id="JAPDOD010000023">
    <property type="protein sequence ID" value="MDA0163168.1"/>
    <property type="molecule type" value="Genomic_DNA"/>
</dbReference>
<evidence type="ECO:0000256" key="7">
    <source>
        <dbReference type="ARBA" id="ARBA00023014"/>
    </source>
</evidence>
<evidence type="ECO:0000313" key="11">
    <source>
        <dbReference type="Proteomes" id="UP001149140"/>
    </source>
</evidence>
<keyword evidence="6 8" id="KW-0408">Iron</keyword>
<dbReference type="InterPro" id="IPR050294">
    <property type="entry name" value="RnfB_subfamily"/>
</dbReference>
<dbReference type="GO" id="GO:0046872">
    <property type="term" value="F:metal ion binding"/>
    <property type="evidence" value="ECO:0007669"/>
    <property type="project" value="UniProtKB-UniRule"/>
</dbReference>
<evidence type="ECO:0000259" key="9">
    <source>
        <dbReference type="PROSITE" id="PS51379"/>
    </source>
</evidence>
<dbReference type="Pfam" id="PF12838">
    <property type="entry name" value="Fer4_7"/>
    <property type="match status" value="1"/>
</dbReference>
<dbReference type="PANTHER" id="PTHR42859:SF2">
    <property type="entry name" value="FERREDOXIN"/>
    <property type="match status" value="1"/>
</dbReference>
<evidence type="ECO:0000256" key="2">
    <source>
        <dbReference type="ARBA" id="ARBA00022448"/>
    </source>
</evidence>
<keyword evidence="4 8" id="KW-0479">Metal-binding</keyword>
<evidence type="ECO:0000256" key="5">
    <source>
        <dbReference type="ARBA" id="ARBA00022982"/>
    </source>
</evidence>
<dbReference type="AlphaFoldDB" id="A0A9X3S753"/>
<dbReference type="Gene3D" id="3.30.70.20">
    <property type="match status" value="1"/>
</dbReference>
<keyword evidence="7 8" id="KW-0411">Iron-sulfur</keyword>
<organism evidence="10 11">
    <name type="scientific">Solirubrobacter ginsenosidimutans</name>
    <dbReference type="NCBI Taxonomy" id="490573"/>
    <lineage>
        <taxon>Bacteria</taxon>
        <taxon>Bacillati</taxon>
        <taxon>Actinomycetota</taxon>
        <taxon>Thermoleophilia</taxon>
        <taxon>Solirubrobacterales</taxon>
        <taxon>Solirubrobacteraceae</taxon>
        <taxon>Solirubrobacter</taxon>
    </lineage>
</organism>
<dbReference type="SUPFAM" id="SSF54862">
    <property type="entry name" value="4Fe-4S ferredoxins"/>
    <property type="match status" value="1"/>
</dbReference>
<feature type="domain" description="4Fe-4S ferredoxin-type" evidence="9">
    <location>
        <begin position="39"/>
        <end position="68"/>
    </location>
</feature>
<evidence type="ECO:0000256" key="4">
    <source>
        <dbReference type="ARBA" id="ARBA00022723"/>
    </source>
</evidence>
<proteinExistence type="predicted"/>
<comment type="cofactor">
    <cofactor evidence="8">
        <name>[3Fe-4S] cluster</name>
        <dbReference type="ChEBI" id="CHEBI:21137"/>
    </cofactor>
    <text evidence="8">Binds 1 [3Fe-4S] cluster.</text>
</comment>
<keyword evidence="11" id="KW-1185">Reference proteome</keyword>
<comment type="cofactor">
    <cofactor evidence="1 8">
        <name>[4Fe-4S] cluster</name>
        <dbReference type="ChEBI" id="CHEBI:49883"/>
    </cofactor>
</comment>
<keyword evidence="5 8" id="KW-0249">Electron transport</keyword>
<gene>
    <name evidence="10" type="ORF">OM076_23040</name>
</gene>
<dbReference type="PROSITE" id="PS00198">
    <property type="entry name" value="4FE4S_FER_1"/>
    <property type="match status" value="1"/>
</dbReference>
<dbReference type="InterPro" id="IPR017896">
    <property type="entry name" value="4Fe4S_Fe-S-bd"/>
</dbReference>
<feature type="domain" description="4Fe-4S ferredoxin-type" evidence="9">
    <location>
        <begin position="1"/>
        <end position="31"/>
    </location>
</feature>
<dbReference type="GO" id="GO:0051539">
    <property type="term" value="F:4 iron, 4 sulfur cluster binding"/>
    <property type="evidence" value="ECO:0007669"/>
    <property type="project" value="UniProtKB-UniRule"/>
</dbReference>
<evidence type="ECO:0000256" key="8">
    <source>
        <dbReference type="RuleBase" id="RU365098"/>
    </source>
</evidence>
<dbReference type="PANTHER" id="PTHR42859">
    <property type="entry name" value="OXIDOREDUCTASE"/>
    <property type="match status" value="1"/>
</dbReference>
<dbReference type="PROSITE" id="PS51379">
    <property type="entry name" value="4FE4S_FER_2"/>
    <property type="match status" value="2"/>
</dbReference>
<dbReference type="GO" id="GO:0051538">
    <property type="term" value="F:3 iron, 4 sulfur cluster binding"/>
    <property type="evidence" value="ECO:0007669"/>
    <property type="project" value="UniProtKB-UniRule"/>
</dbReference>
<keyword evidence="3 8" id="KW-0004">4Fe-4S</keyword>
<dbReference type="RefSeq" id="WP_270042411.1">
    <property type="nucleotide sequence ID" value="NZ_JAPDOD010000023.1"/>
</dbReference>
<evidence type="ECO:0000313" key="10">
    <source>
        <dbReference type="EMBL" id="MDA0163168.1"/>
    </source>
</evidence>
<keyword evidence="8" id="KW-0003">3Fe-4S</keyword>
<comment type="caution">
    <text evidence="10">The sequence shown here is derived from an EMBL/GenBank/DDBJ whole genome shotgun (WGS) entry which is preliminary data.</text>
</comment>
<keyword evidence="2 8" id="KW-0813">Transport</keyword>
<dbReference type="InterPro" id="IPR017900">
    <property type="entry name" value="4Fe4S_Fe_S_CS"/>
</dbReference>
<comment type="function">
    <text evidence="8">Ferredoxins are iron-sulfur proteins that transfer electrons in a wide variety of metabolic reactions.</text>
</comment>